<dbReference type="EMBL" id="CAJNOJ010000255">
    <property type="protein sequence ID" value="CAF1343069.1"/>
    <property type="molecule type" value="Genomic_DNA"/>
</dbReference>
<name>A0A815ZIQ2_ADIRI</name>
<gene>
    <name evidence="2" type="ORF">EDS130_LOCUS32849</name>
    <name evidence="3" type="ORF">XAT740_LOCUS45756</name>
</gene>
<protein>
    <submittedName>
        <fullName evidence="3">Uncharacterized protein</fullName>
    </submittedName>
</protein>
<comment type="caution">
    <text evidence="3">The sequence shown here is derived from an EMBL/GenBank/DDBJ whole genome shotgun (WGS) entry which is preliminary data.</text>
</comment>
<reference evidence="3" key="1">
    <citation type="submission" date="2021-02" db="EMBL/GenBank/DDBJ databases">
        <authorList>
            <person name="Nowell W R."/>
        </authorList>
    </citation>
    <scope>NUCLEOTIDE SEQUENCE</scope>
</reference>
<evidence type="ECO:0000313" key="3">
    <source>
        <dbReference type="EMBL" id="CAF1583329.1"/>
    </source>
</evidence>
<evidence type="ECO:0000256" key="1">
    <source>
        <dbReference type="SAM" id="MobiDB-lite"/>
    </source>
</evidence>
<feature type="region of interest" description="Disordered" evidence="1">
    <location>
        <begin position="1"/>
        <end position="25"/>
    </location>
</feature>
<dbReference type="OrthoDB" id="10173321at2759"/>
<dbReference type="EMBL" id="CAJNOR010006031">
    <property type="protein sequence ID" value="CAF1583329.1"/>
    <property type="molecule type" value="Genomic_DNA"/>
</dbReference>
<accession>A0A815ZIQ2</accession>
<sequence length="85" mass="9782">MARSGSDRIFPVQFRPESGGKEPARIGENCAGIDSDFNGFSRRNDRHGKSRLFNHQLNQQISFYYSIGLHRFFADLVLFGLYRNP</sequence>
<evidence type="ECO:0000313" key="2">
    <source>
        <dbReference type="EMBL" id="CAF1343069.1"/>
    </source>
</evidence>
<dbReference type="AlphaFoldDB" id="A0A815ZIQ2"/>
<dbReference type="Proteomes" id="UP000663852">
    <property type="component" value="Unassembled WGS sequence"/>
</dbReference>
<dbReference type="Proteomes" id="UP000663828">
    <property type="component" value="Unassembled WGS sequence"/>
</dbReference>
<keyword evidence="4" id="KW-1185">Reference proteome</keyword>
<evidence type="ECO:0000313" key="4">
    <source>
        <dbReference type="Proteomes" id="UP000663828"/>
    </source>
</evidence>
<organism evidence="3 4">
    <name type="scientific">Adineta ricciae</name>
    <name type="common">Rotifer</name>
    <dbReference type="NCBI Taxonomy" id="249248"/>
    <lineage>
        <taxon>Eukaryota</taxon>
        <taxon>Metazoa</taxon>
        <taxon>Spiralia</taxon>
        <taxon>Gnathifera</taxon>
        <taxon>Rotifera</taxon>
        <taxon>Eurotatoria</taxon>
        <taxon>Bdelloidea</taxon>
        <taxon>Adinetida</taxon>
        <taxon>Adinetidae</taxon>
        <taxon>Adineta</taxon>
    </lineage>
</organism>
<proteinExistence type="predicted"/>